<evidence type="ECO:0000256" key="1">
    <source>
        <dbReference type="SAM" id="Coils"/>
    </source>
</evidence>
<dbReference type="SMART" id="SM00304">
    <property type="entry name" value="HAMP"/>
    <property type="match status" value="1"/>
</dbReference>
<keyword evidence="9" id="KW-1185">Reference proteome</keyword>
<evidence type="ECO:0000259" key="5">
    <source>
        <dbReference type="PROSITE" id="PS50885"/>
    </source>
</evidence>
<dbReference type="PROSITE" id="PS50112">
    <property type="entry name" value="PAS"/>
    <property type="match status" value="1"/>
</dbReference>
<dbReference type="GO" id="GO:0016020">
    <property type="term" value="C:membrane"/>
    <property type="evidence" value="ECO:0007669"/>
    <property type="project" value="InterPro"/>
</dbReference>
<dbReference type="SUPFAM" id="SSF55785">
    <property type="entry name" value="PYP-like sensor domain (PAS domain)"/>
    <property type="match status" value="2"/>
</dbReference>
<reference evidence="6 9" key="1">
    <citation type="submission" date="2016-08" db="EMBL/GenBank/DDBJ databases">
        <title>Candidatus Dactylopiibacterium carminicum genome sequence.</title>
        <authorList>
            <person name="Ramirez-Puebla S.T."/>
            <person name="Ormeno-Orrillo E."/>
            <person name="Vera-Ponce De Leon A."/>
            <person name="Luis L."/>
            <person name="Sanchez-Flores A."/>
            <person name="Monica R."/>
            <person name="Martinez-Romero E."/>
        </authorList>
    </citation>
    <scope>NUCLEOTIDE SEQUENCE [LARGE SCALE GENOMIC DNA]</scope>
    <source>
        <strain evidence="6">END1</strain>
    </source>
</reference>
<dbReference type="AlphaFoldDB" id="A0A272EWB2"/>
<feature type="domain" description="PAC" evidence="4">
    <location>
        <begin position="448"/>
        <end position="500"/>
    </location>
</feature>
<dbReference type="OrthoDB" id="3687827at2"/>
<dbReference type="PANTHER" id="PTHR44757:SF2">
    <property type="entry name" value="BIOFILM ARCHITECTURE MAINTENANCE PROTEIN MBAA"/>
    <property type="match status" value="1"/>
</dbReference>
<dbReference type="SMART" id="SM00086">
    <property type="entry name" value="PAC"/>
    <property type="match status" value="2"/>
</dbReference>
<organism evidence="7 8">
    <name type="scientific">Candidatus Dactylopiibacterium carminicum</name>
    <dbReference type="NCBI Taxonomy" id="857335"/>
    <lineage>
        <taxon>Bacteria</taxon>
        <taxon>Pseudomonadati</taxon>
        <taxon>Pseudomonadota</taxon>
        <taxon>Betaproteobacteria</taxon>
        <taxon>Rhodocyclales</taxon>
        <taxon>Rhodocyclaceae</taxon>
        <taxon>Candidatus Dactylopiibacterium</taxon>
    </lineage>
</organism>
<dbReference type="Gene3D" id="3.30.450.20">
    <property type="entry name" value="PAS domain"/>
    <property type="match status" value="2"/>
</dbReference>
<gene>
    <name evidence="6" type="ORF">BGI27_07260</name>
    <name evidence="7" type="ORF">CGU29_03565</name>
</gene>
<evidence type="ECO:0000256" key="2">
    <source>
        <dbReference type="SAM" id="Phobius"/>
    </source>
</evidence>
<evidence type="ECO:0000259" key="3">
    <source>
        <dbReference type="PROSITE" id="PS50112"/>
    </source>
</evidence>
<feature type="transmembrane region" description="Helical" evidence="2">
    <location>
        <begin position="20"/>
        <end position="40"/>
    </location>
</feature>
<dbReference type="Proteomes" id="UP000216107">
    <property type="component" value="Unassembled WGS sequence"/>
</dbReference>
<evidence type="ECO:0000313" key="7">
    <source>
        <dbReference type="EMBL" id="PAS94402.1"/>
    </source>
</evidence>
<dbReference type="Gene3D" id="6.10.340.10">
    <property type="match status" value="1"/>
</dbReference>
<dbReference type="Pfam" id="PF00672">
    <property type="entry name" value="HAMP"/>
    <property type="match status" value="1"/>
</dbReference>
<feature type="domain" description="HAMP" evidence="5">
    <location>
        <begin position="176"/>
        <end position="228"/>
    </location>
</feature>
<reference evidence="7 8" key="2">
    <citation type="submission" date="2017-07" db="EMBL/GenBank/DDBJ databases">
        <title>Candidatus Dactylopiibacterium carminicum, a nitrogen-fixing symbiont of the cochineal insect Dactylopius coccus and Dactylopius opuntiae (Hemiptera: Coccoidea: Dactylopiidae).</title>
        <authorList>
            <person name="Vera A."/>
        </authorList>
    </citation>
    <scope>NUCLEOTIDE SEQUENCE [LARGE SCALE GENOMIC DNA]</scope>
    <source>
        <strain evidence="7 8">NFDCM</strain>
    </source>
</reference>
<keyword evidence="2" id="KW-1133">Transmembrane helix</keyword>
<protein>
    <recommendedName>
        <fullName evidence="10">PAS domain S-box protein</fullName>
    </recommendedName>
</protein>
<feature type="domain" description="PAS" evidence="3">
    <location>
        <begin position="254"/>
        <end position="324"/>
    </location>
</feature>
<dbReference type="Proteomes" id="UP000623509">
    <property type="component" value="Unassembled WGS sequence"/>
</dbReference>
<dbReference type="InterPro" id="IPR013656">
    <property type="entry name" value="PAS_4"/>
</dbReference>
<feature type="domain" description="PAC" evidence="4">
    <location>
        <begin position="315"/>
        <end position="377"/>
    </location>
</feature>
<evidence type="ECO:0000313" key="8">
    <source>
        <dbReference type="Proteomes" id="UP000216107"/>
    </source>
</evidence>
<dbReference type="InterPro" id="IPR001610">
    <property type="entry name" value="PAC"/>
</dbReference>
<dbReference type="PANTHER" id="PTHR44757">
    <property type="entry name" value="DIGUANYLATE CYCLASE DGCP"/>
    <property type="match status" value="1"/>
</dbReference>
<feature type="coiled-coil region" evidence="1">
    <location>
        <begin position="220"/>
        <end position="264"/>
    </location>
</feature>
<name>A0A272EWB2_9RHOO</name>
<dbReference type="Pfam" id="PF08448">
    <property type="entry name" value="PAS_4"/>
    <property type="match status" value="1"/>
</dbReference>
<proteinExistence type="predicted"/>
<dbReference type="PROSITE" id="PS50113">
    <property type="entry name" value="PAC"/>
    <property type="match status" value="2"/>
</dbReference>
<dbReference type="CDD" id="cd00130">
    <property type="entry name" value="PAS"/>
    <property type="match status" value="2"/>
</dbReference>
<dbReference type="InterPro" id="IPR035965">
    <property type="entry name" value="PAS-like_dom_sf"/>
</dbReference>
<dbReference type="NCBIfam" id="TIGR00229">
    <property type="entry name" value="sensory_box"/>
    <property type="match status" value="2"/>
</dbReference>
<dbReference type="SMART" id="SM00091">
    <property type="entry name" value="PAS"/>
    <property type="match status" value="2"/>
</dbReference>
<dbReference type="GO" id="GO:0007165">
    <property type="term" value="P:signal transduction"/>
    <property type="evidence" value="ECO:0007669"/>
    <property type="project" value="InterPro"/>
</dbReference>
<evidence type="ECO:0008006" key="10">
    <source>
        <dbReference type="Google" id="ProtNLM"/>
    </source>
</evidence>
<comment type="caution">
    <text evidence="7">The sequence shown here is derived from an EMBL/GenBank/DDBJ whole genome shotgun (WGS) entry which is preliminary data.</text>
</comment>
<dbReference type="EMBL" id="MDUX01000018">
    <property type="protein sequence ID" value="KAF7599560.1"/>
    <property type="molecule type" value="Genomic_DNA"/>
</dbReference>
<dbReference type="InterPro" id="IPR000700">
    <property type="entry name" value="PAS-assoc_C"/>
</dbReference>
<evidence type="ECO:0000259" key="4">
    <source>
        <dbReference type="PROSITE" id="PS50113"/>
    </source>
</evidence>
<keyword evidence="1" id="KW-0175">Coiled coil</keyword>
<dbReference type="InterPro" id="IPR000014">
    <property type="entry name" value="PAS"/>
</dbReference>
<dbReference type="InterPro" id="IPR052155">
    <property type="entry name" value="Biofilm_reg_signaling"/>
</dbReference>
<dbReference type="Pfam" id="PF13426">
    <property type="entry name" value="PAS_9"/>
    <property type="match status" value="1"/>
</dbReference>
<dbReference type="RefSeq" id="WP_095524239.1">
    <property type="nucleotide sequence ID" value="NZ_MDUX01000018.1"/>
</dbReference>
<evidence type="ECO:0000313" key="9">
    <source>
        <dbReference type="Proteomes" id="UP000623509"/>
    </source>
</evidence>
<dbReference type="PROSITE" id="PS50885">
    <property type="entry name" value="HAMP"/>
    <property type="match status" value="1"/>
</dbReference>
<sequence>MAKGARPPRRRIRLTVRRAVMLAVLLGVLLPALLVGAYLARVFYSDKLESEVRNTLANNAELLSVGVSESLWSLDYESVGAMVEAAMKDPSLVRVEVRDPKLGRLVARERPERRVGQSFQTEQKVSRRGEEIGSVHIELTDAPLREALGQQTLTLASMLSLQMAGSVLLILFVLQRRVGDPLLRLGLEAERLSRGELERPIVPKHDDEIGDVEKRLEITRHALKELIGSLAQQNEALESDLAERRRVEAALRDREQRLRALVAQSPLAVIEFDLSWHVLDWNEAAERIFGWRREEIIGQHASRLVEAEGEDTLSAHLEASIARGRVRFHCLRAGAHEHIVCQWYNNLIRDASGNAQRIVALVEDITERQRNDEEIRRLAAVVRLTTNLVALTDRQGRVEWLNPAFGNRLGPGASAMLGQPLTQLIIQPDGEDSITAVSHALQAGRMLTLSELACRTQDGTDFWVTMELQPIRDEQGRILQWLALLTDISERRHMVEGLRSIARIGSENVPGRFFNHLLSALASATGASAAYLASHHEQGIHVEAS</sequence>
<evidence type="ECO:0000313" key="6">
    <source>
        <dbReference type="EMBL" id="KAF7599560.1"/>
    </source>
</evidence>
<dbReference type="EMBL" id="NMRN01000007">
    <property type="protein sequence ID" value="PAS94402.1"/>
    <property type="molecule type" value="Genomic_DNA"/>
</dbReference>
<keyword evidence="2" id="KW-0472">Membrane</keyword>
<dbReference type="InterPro" id="IPR003660">
    <property type="entry name" value="HAMP_dom"/>
</dbReference>
<accession>A0A272EWB2</accession>
<keyword evidence="2" id="KW-0812">Transmembrane</keyword>